<sequence>MPLPELLKKVRTPYSAGDRSSAEGIKISDAELKRLSILHTKVRNQFVHFAPTLWSIELSGTKELSALIVRIIEDMLKIGWAFRHFDDSQREEFRQSLHELSQLEWPGP</sequence>
<protein>
    <submittedName>
        <fullName evidence="1">Uncharacterized protein</fullName>
    </submittedName>
</protein>
<comment type="caution">
    <text evidence="1">The sequence shown here is derived from an EMBL/GenBank/DDBJ whole genome shotgun (WGS) entry which is preliminary data.</text>
</comment>
<name>A0ABT8DAE3_9RHOB</name>
<gene>
    <name evidence="1" type="ORF">QWZ10_15605</name>
</gene>
<dbReference type="Proteomes" id="UP001243846">
    <property type="component" value="Unassembled WGS sequence"/>
</dbReference>
<organism evidence="1 2">
    <name type="scientific">Paracoccus cavernae</name>
    <dbReference type="NCBI Taxonomy" id="1571207"/>
    <lineage>
        <taxon>Bacteria</taxon>
        <taxon>Pseudomonadati</taxon>
        <taxon>Pseudomonadota</taxon>
        <taxon>Alphaproteobacteria</taxon>
        <taxon>Rhodobacterales</taxon>
        <taxon>Paracoccaceae</taxon>
        <taxon>Paracoccus</taxon>
    </lineage>
</organism>
<proteinExistence type="predicted"/>
<evidence type="ECO:0000313" key="2">
    <source>
        <dbReference type="Proteomes" id="UP001243846"/>
    </source>
</evidence>
<dbReference type="RefSeq" id="WP_377786664.1">
    <property type="nucleotide sequence ID" value="NZ_JBHUOC010000001.1"/>
</dbReference>
<accession>A0ABT8DAE3</accession>
<keyword evidence="2" id="KW-1185">Reference proteome</keyword>
<evidence type="ECO:0000313" key="1">
    <source>
        <dbReference type="EMBL" id="MDN3712827.1"/>
    </source>
</evidence>
<reference evidence="2" key="1">
    <citation type="journal article" date="2019" name="Int. J. Syst. Evol. Microbiol.">
        <title>The Global Catalogue of Microorganisms (GCM) 10K type strain sequencing project: providing services to taxonomists for standard genome sequencing and annotation.</title>
        <authorList>
            <consortium name="The Broad Institute Genomics Platform"/>
            <consortium name="The Broad Institute Genome Sequencing Center for Infectious Disease"/>
            <person name="Wu L."/>
            <person name="Ma J."/>
        </authorList>
    </citation>
    <scope>NUCLEOTIDE SEQUENCE [LARGE SCALE GENOMIC DNA]</scope>
    <source>
        <strain evidence="2">CECT 8482</strain>
    </source>
</reference>
<dbReference type="EMBL" id="JAUFRC010000001">
    <property type="protein sequence ID" value="MDN3712827.1"/>
    <property type="molecule type" value="Genomic_DNA"/>
</dbReference>